<dbReference type="PROSITE" id="PS51257">
    <property type="entry name" value="PROKAR_LIPOPROTEIN"/>
    <property type="match status" value="1"/>
</dbReference>
<dbReference type="PROSITE" id="PS51318">
    <property type="entry name" value="TAT"/>
    <property type="match status" value="1"/>
</dbReference>
<gene>
    <name evidence="7" type="ORF">ACFOZ4_17585</name>
</gene>
<evidence type="ECO:0000256" key="6">
    <source>
        <dbReference type="SAM" id="SignalP"/>
    </source>
</evidence>
<dbReference type="InterPro" id="IPR006311">
    <property type="entry name" value="TAT_signal"/>
</dbReference>
<name>A0ABV8LQ00_9ACTN</name>
<keyword evidence="5" id="KW-0449">Lipoprotein</keyword>
<keyword evidence="8" id="KW-1185">Reference proteome</keyword>
<evidence type="ECO:0000313" key="7">
    <source>
        <dbReference type="EMBL" id="MFC4132423.1"/>
    </source>
</evidence>
<dbReference type="Pfam" id="PF01547">
    <property type="entry name" value="SBP_bac_1"/>
    <property type="match status" value="1"/>
</dbReference>
<proteinExistence type="predicted"/>
<feature type="chain" id="PRO_5045809602" evidence="6">
    <location>
        <begin position="24"/>
        <end position="547"/>
    </location>
</feature>
<evidence type="ECO:0000256" key="5">
    <source>
        <dbReference type="ARBA" id="ARBA00023288"/>
    </source>
</evidence>
<accession>A0ABV8LQ00</accession>
<dbReference type="InterPro" id="IPR006059">
    <property type="entry name" value="SBP"/>
</dbReference>
<organism evidence="7 8">
    <name type="scientific">Hamadaea flava</name>
    <dbReference type="NCBI Taxonomy" id="1742688"/>
    <lineage>
        <taxon>Bacteria</taxon>
        <taxon>Bacillati</taxon>
        <taxon>Actinomycetota</taxon>
        <taxon>Actinomycetes</taxon>
        <taxon>Micromonosporales</taxon>
        <taxon>Micromonosporaceae</taxon>
        <taxon>Hamadaea</taxon>
    </lineage>
</organism>
<dbReference type="CDD" id="cd13583">
    <property type="entry name" value="PBP2_AlgQ_like_4"/>
    <property type="match status" value="1"/>
</dbReference>
<keyword evidence="3" id="KW-0472">Membrane</keyword>
<dbReference type="EMBL" id="JBHSAY010000009">
    <property type="protein sequence ID" value="MFC4132423.1"/>
    <property type="molecule type" value="Genomic_DNA"/>
</dbReference>
<evidence type="ECO:0000256" key="3">
    <source>
        <dbReference type="ARBA" id="ARBA00023136"/>
    </source>
</evidence>
<feature type="signal peptide" evidence="6">
    <location>
        <begin position="1"/>
        <end position="23"/>
    </location>
</feature>
<keyword evidence="4" id="KW-0564">Palmitate</keyword>
<dbReference type="Gene3D" id="3.40.190.10">
    <property type="entry name" value="Periplasmic binding protein-like II"/>
    <property type="match status" value="2"/>
</dbReference>
<evidence type="ECO:0000256" key="1">
    <source>
        <dbReference type="ARBA" id="ARBA00022475"/>
    </source>
</evidence>
<dbReference type="Proteomes" id="UP001595816">
    <property type="component" value="Unassembled WGS sequence"/>
</dbReference>
<evidence type="ECO:0000313" key="8">
    <source>
        <dbReference type="Proteomes" id="UP001595816"/>
    </source>
</evidence>
<evidence type="ECO:0000256" key="2">
    <source>
        <dbReference type="ARBA" id="ARBA00022729"/>
    </source>
</evidence>
<dbReference type="PANTHER" id="PTHR43649:SF33">
    <property type="entry name" value="POLYGALACTURONAN_RHAMNOGALACTURONAN-BINDING PROTEIN YTCQ"/>
    <property type="match status" value="1"/>
</dbReference>
<protein>
    <submittedName>
        <fullName evidence="7">Extracellular solute-binding protein</fullName>
    </submittedName>
</protein>
<comment type="caution">
    <text evidence="7">The sequence shown here is derived from an EMBL/GenBank/DDBJ whole genome shotgun (WGS) entry which is preliminary data.</text>
</comment>
<dbReference type="InterPro" id="IPR050490">
    <property type="entry name" value="Bact_solute-bd_prot1"/>
</dbReference>
<dbReference type="PANTHER" id="PTHR43649">
    <property type="entry name" value="ARABINOSE-BINDING PROTEIN-RELATED"/>
    <property type="match status" value="1"/>
</dbReference>
<evidence type="ECO:0000256" key="4">
    <source>
        <dbReference type="ARBA" id="ARBA00023139"/>
    </source>
</evidence>
<keyword evidence="1" id="KW-1003">Cell membrane</keyword>
<dbReference type="SUPFAM" id="SSF53850">
    <property type="entry name" value="Periplasmic binding protein-like II"/>
    <property type="match status" value="1"/>
</dbReference>
<reference evidence="8" key="1">
    <citation type="journal article" date="2019" name="Int. J. Syst. Evol. Microbiol.">
        <title>The Global Catalogue of Microorganisms (GCM) 10K type strain sequencing project: providing services to taxonomists for standard genome sequencing and annotation.</title>
        <authorList>
            <consortium name="The Broad Institute Genomics Platform"/>
            <consortium name="The Broad Institute Genome Sequencing Center for Infectious Disease"/>
            <person name="Wu L."/>
            <person name="Ma J."/>
        </authorList>
    </citation>
    <scope>NUCLEOTIDE SEQUENCE [LARGE SCALE GENOMIC DNA]</scope>
    <source>
        <strain evidence="8">CGMCC 4.7289</strain>
    </source>
</reference>
<keyword evidence="2 6" id="KW-0732">Signal</keyword>
<sequence>MYQLSRRQVLLAAGAAASTLALAGCGDDDEGDQDLSGKKAGAMDKYAAGDQFKATEAVKFSIMLLSNAGYPYKADWLFWSELTKRTNVTLEPTVIPGSDYNQKRSVMVSAGDAPMIIPKTYHPDEEALIAGGAILPVSDYLDLMPNFKDKVAKWKLDSDLDTYRQEDGKFYLLPGIHETVYVDYSLAVRTDILAKLNLQVPKTWDDLHAVLKAMKTAYPDQYPMSDRWSTPPQPGGNNLLALLSNAYGTGAGWDYQNAWFDKSAGKFVLTGAMDQYKQMLTFANTLVSEKLLDPESFTQQDDQARQKFANGKSFVISCNAQTLVNELRKDIAKIPGATVVKIPRPIGPNGANRPGTARLESGIMISKKALESKNFVAMMQFIDWLWYSDAGQEFAKWGVEGTTFTKDAAGKRTLTPDVNVVGLNPSGSKHLQVDFGFYNGVFAYGGSTELRESFYSDEEKEFQKEMNSREALPVPPPKPFSVDERERATLWETGIKDYVFQQTLKFILNQRPLGDWDKYVAELKGKNADQYVELVNKAYDRYKKAHP</sequence>
<dbReference type="RefSeq" id="WP_253753270.1">
    <property type="nucleotide sequence ID" value="NZ_JAMZDZ010000001.1"/>
</dbReference>